<dbReference type="Proteomes" id="UP000659654">
    <property type="component" value="Unassembled WGS sequence"/>
</dbReference>
<name>A0A7I8XDZ0_BURXY</name>
<sequence>MVASLDHYLLSSRRYIALDKMSSCGRYLLVLAFLLVEPLVNGDVASSTPISTIPLAATQETTGTPFTTPPTTESTTPKPFTSTLPNRACPAEIATAPEPALGSGSEQGAGAGNFGCSSGSRTQSRSQTSQRSEK</sequence>
<evidence type="ECO:0000256" key="1">
    <source>
        <dbReference type="SAM" id="MobiDB-lite"/>
    </source>
</evidence>
<dbReference type="Proteomes" id="UP000582659">
    <property type="component" value="Unassembled WGS sequence"/>
</dbReference>
<protein>
    <submittedName>
        <fullName evidence="2">(pine wood nematode) hypothetical protein</fullName>
    </submittedName>
</protein>
<evidence type="ECO:0000313" key="2">
    <source>
        <dbReference type="EMBL" id="CAD5224824.1"/>
    </source>
</evidence>
<proteinExistence type="predicted"/>
<evidence type="ECO:0000313" key="3">
    <source>
        <dbReference type="Proteomes" id="UP000659654"/>
    </source>
</evidence>
<dbReference type="AlphaFoldDB" id="A0A7I8XDZ0"/>
<dbReference type="EMBL" id="CAJFDI010000004">
    <property type="protein sequence ID" value="CAD5224824.1"/>
    <property type="molecule type" value="Genomic_DNA"/>
</dbReference>
<dbReference type="EMBL" id="CAJFCV020000004">
    <property type="protein sequence ID" value="CAG9113752.1"/>
    <property type="molecule type" value="Genomic_DNA"/>
</dbReference>
<keyword evidence="3" id="KW-1185">Reference proteome</keyword>
<feature type="region of interest" description="Disordered" evidence="1">
    <location>
        <begin position="55"/>
        <end position="134"/>
    </location>
</feature>
<reference evidence="2" key="1">
    <citation type="submission" date="2020-09" db="EMBL/GenBank/DDBJ databases">
        <authorList>
            <person name="Kikuchi T."/>
        </authorList>
    </citation>
    <scope>NUCLEOTIDE SEQUENCE</scope>
    <source>
        <strain evidence="2">Ka4C1</strain>
    </source>
</reference>
<feature type="compositionally biased region" description="Low complexity" evidence="1">
    <location>
        <begin position="117"/>
        <end position="134"/>
    </location>
</feature>
<comment type="caution">
    <text evidence="2">The sequence shown here is derived from an EMBL/GenBank/DDBJ whole genome shotgun (WGS) entry which is preliminary data.</text>
</comment>
<feature type="compositionally biased region" description="Low complexity" evidence="1">
    <location>
        <begin position="58"/>
        <end position="83"/>
    </location>
</feature>
<gene>
    <name evidence="2" type="ORF">BXYJ_LOCUS8237</name>
</gene>
<accession>A0A7I8XDZ0</accession>
<organism evidence="2 3">
    <name type="scientific">Bursaphelenchus xylophilus</name>
    <name type="common">Pinewood nematode worm</name>
    <name type="synonym">Aphelenchoides xylophilus</name>
    <dbReference type="NCBI Taxonomy" id="6326"/>
    <lineage>
        <taxon>Eukaryota</taxon>
        <taxon>Metazoa</taxon>
        <taxon>Ecdysozoa</taxon>
        <taxon>Nematoda</taxon>
        <taxon>Chromadorea</taxon>
        <taxon>Rhabditida</taxon>
        <taxon>Tylenchina</taxon>
        <taxon>Tylenchomorpha</taxon>
        <taxon>Aphelenchoidea</taxon>
        <taxon>Aphelenchoididae</taxon>
        <taxon>Bursaphelenchus</taxon>
    </lineage>
</organism>